<feature type="transmembrane region" description="Helical" evidence="1">
    <location>
        <begin position="215"/>
        <end position="236"/>
    </location>
</feature>
<feature type="transmembrane region" description="Helical" evidence="1">
    <location>
        <begin position="80"/>
        <end position="100"/>
    </location>
</feature>
<keyword evidence="1" id="KW-0472">Membrane</keyword>
<feature type="transmembrane region" description="Helical" evidence="1">
    <location>
        <begin position="382"/>
        <end position="402"/>
    </location>
</feature>
<comment type="caution">
    <text evidence="2">The sequence shown here is derived from an EMBL/GenBank/DDBJ whole genome shotgun (WGS) entry which is preliminary data.</text>
</comment>
<evidence type="ECO:0000256" key="1">
    <source>
        <dbReference type="SAM" id="Phobius"/>
    </source>
</evidence>
<feature type="transmembrane region" description="Helical" evidence="1">
    <location>
        <begin position="49"/>
        <end position="68"/>
    </location>
</feature>
<feature type="transmembrane region" description="Helical" evidence="1">
    <location>
        <begin position="144"/>
        <end position="165"/>
    </location>
</feature>
<dbReference type="AlphaFoldDB" id="A0A916QHK5"/>
<organism evidence="2 3">
    <name type="scientific">Lactobacillus corticis</name>
    <dbReference type="NCBI Taxonomy" id="2201249"/>
    <lineage>
        <taxon>Bacteria</taxon>
        <taxon>Bacillati</taxon>
        <taxon>Bacillota</taxon>
        <taxon>Bacilli</taxon>
        <taxon>Lactobacillales</taxon>
        <taxon>Lactobacillaceae</taxon>
        <taxon>Lactobacillus</taxon>
    </lineage>
</organism>
<keyword evidence="1" id="KW-0812">Transmembrane</keyword>
<feature type="transmembrane region" description="Helical" evidence="1">
    <location>
        <begin position="351"/>
        <end position="370"/>
    </location>
</feature>
<protein>
    <recommendedName>
        <fullName evidence="4">Multidrug transporter</fullName>
    </recommendedName>
</protein>
<feature type="transmembrane region" description="Helical" evidence="1">
    <location>
        <begin position="284"/>
        <end position="302"/>
    </location>
</feature>
<dbReference type="RefSeq" id="WP_212779853.1">
    <property type="nucleotide sequence ID" value="NZ_BMAY01000001.1"/>
</dbReference>
<feature type="transmembrane region" description="Helical" evidence="1">
    <location>
        <begin position="112"/>
        <end position="137"/>
    </location>
</feature>
<proteinExistence type="predicted"/>
<feature type="transmembrane region" description="Helical" evidence="1">
    <location>
        <begin position="322"/>
        <end position="344"/>
    </location>
</feature>
<keyword evidence="3" id="KW-1185">Reference proteome</keyword>
<name>A0A916QHK5_9LACO</name>
<feature type="transmembrane region" description="Helical" evidence="1">
    <location>
        <begin position="256"/>
        <end position="272"/>
    </location>
</feature>
<gene>
    <name evidence="2" type="ORF">LCB40_00170</name>
</gene>
<dbReference type="EMBL" id="BMAY01000001">
    <property type="protein sequence ID" value="GFZ26137.1"/>
    <property type="molecule type" value="Genomic_DNA"/>
</dbReference>
<sequence length="418" mass="46211">MKKRDLSDLKLFFALLGWLILPTIYTTVRTAVAGKTGGNLDIFGSMEWFDLIDETIQAFLLTPLYFLLKDVGKRKKFGKYVALSALLVYCAFMVITAFNISKISTFMGQANAASYLTLECLAMIFGFMVSLGILWCTISGWKKAIIFATIAKTFGYAVSDLILIPKFGDLGSAWGDTLVNAVMAALLIGFFFTAEKSATRRPVNLNDLCHFGLTWVRLGLFSGISVLLDNLVYALAVVRIISHVGNMGAYWTANNIIWGFLLQPILAMGLVIQKKKLTKVPKAAWLGVTLTVICWLISYPTWQPFAKYILSSPTASQVQEILTAIMPFYLCYAISAMIDAVFIANGKTWNSLIISLVVNVVYYGIAYLAFVKGIFSASLGNIILMFGLGMTVHMLVSIALYLRMQYVIKKSTIKEVAS</sequence>
<evidence type="ECO:0008006" key="4">
    <source>
        <dbReference type="Google" id="ProtNLM"/>
    </source>
</evidence>
<accession>A0A916QHK5</accession>
<evidence type="ECO:0000313" key="3">
    <source>
        <dbReference type="Proteomes" id="UP000677218"/>
    </source>
</evidence>
<keyword evidence="1" id="KW-1133">Transmembrane helix</keyword>
<reference evidence="2" key="1">
    <citation type="submission" date="2020-08" db="EMBL/GenBank/DDBJ databases">
        <title>Taxonomic study for Lactobacillus species isolated from hardwood bark.</title>
        <authorList>
            <person name="Tohno M."/>
            <person name="Tanizawa Y."/>
        </authorList>
    </citation>
    <scope>NUCLEOTIDE SEQUENCE</scope>
    <source>
        <strain evidence="2">B40</strain>
    </source>
</reference>
<evidence type="ECO:0000313" key="2">
    <source>
        <dbReference type="EMBL" id="GFZ26137.1"/>
    </source>
</evidence>
<dbReference type="Proteomes" id="UP000677218">
    <property type="component" value="Unassembled WGS sequence"/>
</dbReference>
<feature type="transmembrane region" description="Helical" evidence="1">
    <location>
        <begin position="177"/>
        <end position="194"/>
    </location>
</feature>